<sequence length="305" mass="33342">MSWSRYIRFRDDNGTTRQDEPQIESADELLILLSRGELFAWEISGNDLYKATVTDKKFHVKELLGPLAPADVPILRCVGLNYATHIKELGRTPPPYPSIFIKPSHSVSGWKSSIPIPRIAQEDQMDYEGELAILIGAEGKDIRPADALDYVAGYLVANDLSARAWQRDPKYAGNVPQWCFGKGFDGFAPLGPMIVSHKLGDELTMFVSFPPLLQDSRGGRYSLPVDKVNGTVRQQANTADLVFGVREIIAFASQGATLVKDSVILAGTPGGVILGSVKPKWLVDGDVVQVSISGIGSIRNKMAFL</sequence>
<dbReference type="PANTHER" id="PTHR11820">
    <property type="entry name" value="ACYLPYRUVASE"/>
    <property type="match status" value="1"/>
</dbReference>
<accession>A0AAD4GUT0</accession>
<reference evidence="4" key="2">
    <citation type="submission" date="2020-02" db="EMBL/GenBank/DDBJ databases">
        <authorList>
            <person name="Gilchrist C.L.M."/>
            <person name="Chooi Y.-H."/>
        </authorList>
    </citation>
    <scope>NUCLEOTIDE SEQUENCE</scope>
    <source>
        <strain evidence="4">MST-FP2251</strain>
    </source>
</reference>
<keyword evidence="5" id="KW-1185">Reference proteome</keyword>
<dbReference type="Pfam" id="PF01557">
    <property type="entry name" value="FAA_hydrolase"/>
    <property type="match status" value="1"/>
</dbReference>
<dbReference type="EMBL" id="VCAU01000030">
    <property type="protein sequence ID" value="KAF9890067.1"/>
    <property type="molecule type" value="Genomic_DNA"/>
</dbReference>
<dbReference type="InterPro" id="IPR011234">
    <property type="entry name" value="Fumarylacetoacetase-like_C"/>
</dbReference>
<comment type="similarity">
    <text evidence="1">Belongs to the FAH family.</text>
</comment>
<gene>
    <name evidence="4" type="ORF">FE257_006747</name>
</gene>
<dbReference type="InterPro" id="IPR036663">
    <property type="entry name" value="Fumarylacetoacetase_C_sf"/>
</dbReference>
<name>A0AAD4GUT0_ASPNN</name>
<protein>
    <recommendedName>
        <fullName evidence="3">Fumarylacetoacetase-like C-terminal domain-containing protein</fullName>
    </recommendedName>
</protein>
<proteinExistence type="inferred from homology"/>
<evidence type="ECO:0000313" key="5">
    <source>
        <dbReference type="Proteomes" id="UP001194746"/>
    </source>
</evidence>
<evidence type="ECO:0000256" key="2">
    <source>
        <dbReference type="ARBA" id="ARBA00022723"/>
    </source>
</evidence>
<keyword evidence="2" id="KW-0479">Metal-binding</keyword>
<dbReference type="AlphaFoldDB" id="A0AAD4GUT0"/>
<evidence type="ECO:0000313" key="4">
    <source>
        <dbReference type="EMBL" id="KAF9890067.1"/>
    </source>
</evidence>
<dbReference type="GO" id="GO:0046872">
    <property type="term" value="F:metal ion binding"/>
    <property type="evidence" value="ECO:0007669"/>
    <property type="project" value="UniProtKB-KW"/>
</dbReference>
<dbReference type="SUPFAM" id="SSF56529">
    <property type="entry name" value="FAH"/>
    <property type="match status" value="1"/>
</dbReference>
<evidence type="ECO:0000256" key="1">
    <source>
        <dbReference type="ARBA" id="ARBA00010211"/>
    </source>
</evidence>
<organism evidence="4 5">
    <name type="scientific">Aspergillus nanangensis</name>
    <dbReference type="NCBI Taxonomy" id="2582783"/>
    <lineage>
        <taxon>Eukaryota</taxon>
        <taxon>Fungi</taxon>
        <taxon>Dikarya</taxon>
        <taxon>Ascomycota</taxon>
        <taxon>Pezizomycotina</taxon>
        <taxon>Eurotiomycetes</taxon>
        <taxon>Eurotiomycetidae</taxon>
        <taxon>Eurotiales</taxon>
        <taxon>Aspergillaceae</taxon>
        <taxon>Aspergillus</taxon>
        <taxon>Aspergillus subgen. Circumdati</taxon>
    </lineage>
</organism>
<comment type="caution">
    <text evidence="4">The sequence shown here is derived from an EMBL/GenBank/DDBJ whole genome shotgun (WGS) entry which is preliminary data.</text>
</comment>
<dbReference type="Gene3D" id="3.90.850.10">
    <property type="entry name" value="Fumarylacetoacetase-like, C-terminal domain"/>
    <property type="match status" value="1"/>
</dbReference>
<feature type="domain" description="Fumarylacetoacetase-like C-terminal" evidence="3">
    <location>
        <begin position="77"/>
        <end position="302"/>
    </location>
</feature>
<dbReference type="Proteomes" id="UP001194746">
    <property type="component" value="Unassembled WGS sequence"/>
</dbReference>
<evidence type="ECO:0000259" key="3">
    <source>
        <dbReference type="Pfam" id="PF01557"/>
    </source>
</evidence>
<reference evidence="4" key="1">
    <citation type="journal article" date="2019" name="Beilstein J. Org. Chem.">
        <title>Nanangenines: drimane sesquiterpenoids as the dominant metabolite cohort of a novel Australian fungus, Aspergillus nanangensis.</title>
        <authorList>
            <person name="Lacey H.J."/>
            <person name="Gilchrist C.L.M."/>
            <person name="Crombie A."/>
            <person name="Kalaitzis J.A."/>
            <person name="Vuong D."/>
            <person name="Rutledge P.J."/>
            <person name="Turner P."/>
            <person name="Pitt J.I."/>
            <person name="Lacey E."/>
            <person name="Chooi Y.H."/>
            <person name="Piggott A.M."/>
        </authorList>
    </citation>
    <scope>NUCLEOTIDE SEQUENCE</scope>
    <source>
        <strain evidence="4">MST-FP2251</strain>
    </source>
</reference>
<dbReference type="PANTHER" id="PTHR11820:SF100">
    <property type="entry name" value="FUMARYLACETOACETATE HYDROLASE FAMILY PROTEIN (AFU_ORTHOLOGUE AFUA_4G01490)"/>
    <property type="match status" value="1"/>
</dbReference>
<dbReference type="GO" id="GO:0003824">
    <property type="term" value="F:catalytic activity"/>
    <property type="evidence" value="ECO:0007669"/>
    <property type="project" value="InterPro"/>
</dbReference>